<dbReference type="EMBL" id="REGN01001854">
    <property type="protein sequence ID" value="RNA32084.1"/>
    <property type="molecule type" value="Genomic_DNA"/>
</dbReference>
<keyword evidence="1" id="KW-0812">Transmembrane</keyword>
<proteinExistence type="predicted"/>
<feature type="transmembrane region" description="Helical" evidence="1">
    <location>
        <begin position="50"/>
        <end position="69"/>
    </location>
</feature>
<protein>
    <submittedName>
        <fullName evidence="2">Uncharacterized protein</fullName>
    </submittedName>
</protein>
<evidence type="ECO:0000313" key="3">
    <source>
        <dbReference type="Proteomes" id="UP000276133"/>
    </source>
</evidence>
<accession>A0A3M7S8E3</accession>
<evidence type="ECO:0000256" key="1">
    <source>
        <dbReference type="SAM" id="Phobius"/>
    </source>
</evidence>
<gene>
    <name evidence="2" type="ORF">BpHYR1_035371</name>
</gene>
<comment type="caution">
    <text evidence="2">The sequence shown here is derived from an EMBL/GenBank/DDBJ whole genome shotgun (WGS) entry which is preliminary data.</text>
</comment>
<keyword evidence="1" id="KW-0472">Membrane</keyword>
<evidence type="ECO:0000313" key="2">
    <source>
        <dbReference type="EMBL" id="RNA32084.1"/>
    </source>
</evidence>
<dbReference type="AlphaFoldDB" id="A0A3M7S8E3"/>
<keyword evidence="1" id="KW-1133">Transmembrane helix</keyword>
<organism evidence="2 3">
    <name type="scientific">Brachionus plicatilis</name>
    <name type="common">Marine rotifer</name>
    <name type="synonym">Brachionus muelleri</name>
    <dbReference type="NCBI Taxonomy" id="10195"/>
    <lineage>
        <taxon>Eukaryota</taxon>
        <taxon>Metazoa</taxon>
        <taxon>Spiralia</taxon>
        <taxon>Gnathifera</taxon>
        <taxon>Rotifera</taxon>
        <taxon>Eurotatoria</taxon>
        <taxon>Monogononta</taxon>
        <taxon>Pseudotrocha</taxon>
        <taxon>Ploima</taxon>
        <taxon>Brachionidae</taxon>
        <taxon>Brachionus</taxon>
    </lineage>
</organism>
<name>A0A3M7S8E3_BRAPC</name>
<keyword evidence="3" id="KW-1185">Reference proteome</keyword>
<dbReference type="Proteomes" id="UP000276133">
    <property type="component" value="Unassembled WGS sequence"/>
</dbReference>
<reference evidence="2 3" key="1">
    <citation type="journal article" date="2018" name="Sci. Rep.">
        <title>Genomic signatures of local adaptation to the degree of environmental predictability in rotifers.</title>
        <authorList>
            <person name="Franch-Gras L."/>
            <person name="Hahn C."/>
            <person name="Garcia-Roger E.M."/>
            <person name="Carmona M.J."/>
            <person name="Serra M."/>
            <person name="Gomez A."/>
        </authorList>
    </citation>
    <scope>NUCLEOTIDE SEQUENCE [LARGE SCALE GENOMIC DNA]</scope>
    <source>
        <strain evidence="2">HYR1</strain>
    </source>
</reference>
<sequence>MYKLVNQQASSLISRKFFNYTIEGKINANLTRGFLKSTCFILKKFKKLSFYFAFSFLPIFTVVLKSQVTSLVGKTQSMAKVSYHSYFGFLYVDFKFVFKF</sequence>